<comment type="caution">
    <text evidence="1">The sequence shown here is derived from an EMBL/GenBank/DDBJ whole genome shotgun (WGS) entry which is preliminary data.</text>
</comment>
<reference evidence="1 2" key="1">
    <citation type="submission" date="2024-02" db="EMBL/GenBank/DDBJ databases">
        <title>First draft genome assembly of two strains of Seiridium cardinale.</title>
        <authorList>
            <person name="Emiliani G."/>
            <person name="Scali E."/>
        </authorList>
    </citation>
    <scope>NUCLEOTIDE SEQUENCE [LARGE SCALE GENOMIC DNA]</scope>
    <source>
        <strain evidence="1 2">BM-138-000479</strain>
    </source>
</reference>
<sequence length="177" mass="19598">MCADTEAWAESLSSSADSPPDDPFFFRLPAELRILILELSLDRPQGGVPLERPGLPSYKNAVSIFLVSKRMYADAVPIFYRDVGIDLRGFGSQSPPQKCTQQFLRTALVPRQHIRNVTLCLNMIDCCNCQSVSALELEKYVTLRQLTLLIGPDYPYPPTVVSERKPVPGTAPISAEA</sequence>
<organism evidence="1 2">
    <name type="scientific">Seiridium cardinale</name>
    <dbReference type="NCBI Taxonomy" id="138064"/>
    <lineage>
        <taxon>Eukaryota</taxon>
        <taxon>Fungi</taxon>
        <taxon>Dikarya</taxon>
        <taxon>Ascomycota</taxon>
        <taxon>Pezizomycotina</taxon>
        <taxon>Sordariomycetes</taxon>
        <taxon>Xylariomycetidae</taxon>
        <taxon>Amphisphaeriales</taxon>
        <taxon>Sporocadaceae</taxon>
        <taxon>Seiridium</taxon>
    </lineage>
</organism>
<evidence type="ECO:0000313" key="2">
    <source>
        <dbReference type="Proteomes" id="UP001465668"/>
    </source>
</evidence>
<dbReference type="EMBL" id="JARVKM010000113">
    <property type="protein sequence ID" value="KAK9769707.1"/>
    <property type="molecule type" value="Genomic_DNA"/>
</dbReference>
<dbReference type="Proteomes" id="UP001465668">
    <property type="component" value="Unassembled WGS sequence"/>
</dbReference>
<name>A0ABR2X7G5_9PEZI</name>
<accession>A0ABR2X7G5</accession>
<gene>
    <name evidence="1" type="ORF">SCAR479_13593</name>
</gene>
<keyword evidence="2" id="KW-1185">Reference proteome</keyword>
<evidence type="ECO:0008006" key="3">
    <source>
        <dbReference type="Google" id="ProtNLM"/>
    </source>
</evidence>
<proteinExistence type="predicted"/>
<evidence type="ECO:0000313" key="1">
    <source>
        <dbReference type="EMBL" id="KAK9769707.1"/>
    </source>
</evidence>
<protein>
    <recommendedName>
        <fullName evidence="3">F-box domain-containing protein</fullName>
    </recommendedName>
</protein>